<dbReference type="EMBL" id="CP136051">
    <property type="protein sequence ID" value="WOK04524.1"/>
    <property type="molecule type" value="Genomic_DNA"/>
</dbReference>
<evidence type="ECO:0000313" key="3">
    <source>
        <dbReference type="Proteomes" id="UP001302349"/>
    </source>
</evidence>
<reference evidence="2 3" key="1">
    <citation type="journal article" date="2023" name="Microbiol. Resour. Announc.">
        <title>Complete Genome Sequence of Imperialibacter roseus strain P4T.</title>
        <authorList>
            <person name="Tizabi D.R."/>
            <person name="Bachvaroff T."/>
            <person name="Hill R.T."/>
        </authorList>
    </citation>
    <scope>NUCLEOTIDE SEQUENCE [LARGE SCALE GENOMIC DNA]</scope>
    <source>
        <strain evidence="2 3">P4T</strain>
    </source>
</reference>
<sequence length="216" mass="25030">MQRHVSFSFSAPYYTLNNVTPATKYIWVVCHGYAQLAEFFVQKFDFLDPSKHFVIAPQGLSRLYLDQTYGRVGASWMTKEDRETELANQRAYFDAVFDPIFEDIDFDHYKLILFGFSQGVSAVARLAAHKKWPFHKMVLWAGGFPKELTPADFEFASPKAEVIGCIGRQDIYYSEQLLAQEKVRLKELFGKNTRSLVFEGKHEVNREELMRLASKF</sequence>
<keyword evidence="2" id="KW-0378">Hydrolase</keyword>
<proteinExistence type="predicted"/>
<organism evidence="2 3">
    <name type="scientific">Imperialibacter roseus</name>
    <dbReference type="NCBI Taxonomy" id="1324217"/>
    <lineage>
        <taxon>Bacteria</taxon>
        <taxon>Pseudomonadati</taxon>
        <taxon>Bacteroidota</taxon>
        <taxon>Cytophagia</taxon>
        <taxon>Cytophagales</taxon>
        <taxon>Flammeovirgaceae</taxon>
        <taxon>Imperialibacter</taxon>
    </lineage>
</organism>
<dbReference type="RefSeq" id="WP_317487334.1">
    <property type="nucleotide sequence ID" value="NZ_CP136051.1"/>
</dbReference>
<dbReference type="Gene3D" id="3.40.50.1820">
    <property type="entry name" value="alpha/beta hydrolase"/>
    <property type="match status" value="1"/>
</dbReference>
<gene>
    <name evidence="2" type="ORF">RT717_15695</name>
</gene>
<dbReference type="InterPro" id="IPR029058">
    <property type="entry name" value="AB_hydrolase_fold"/>
</dbReference>
<name>A0ABZ0IJ28_9BACT</name>
<evidence type="ECO:0000259" key="1">
    <source>
        <dbReference type="Pfam" id="PF02230"/>
    </source>
</evidence>
<keyword evidence="3" id="KW-1185">Reference proteome</keyword>
<accession>A0ABZ0IJ28</accession>
<feature type="domain" description="Phospholipase/carboxylesterase/thioesterase" evidence="1">
    <location>
        <begin position="28"/>
        <end position="213"/>
    </location>
</feature>
<dbReference type="GO" id="GO:0016787">
    <property type="term" value="F:hydrolase activity"/>
    <property type="evidence" value="ECO:0007669"/>
    <property type="project" value="UniProtKB-KW"/>
</dbReference>
<protein>
    <submittedName>
        <fullName evidence="2">Alpha/beta hydrolase</fullName>
    </submittedName>
</protein>
<evidence type="ECO:0000313" key="2">
    <source>
        <dbReference type="EMBL" id="WOK04524.1"/>
    </source>
</evidence>
<dbReference type="Pfam" id="PF02230">
    <property type="entry name" value="Abhydrolase_2"/>
    <property type="match status" value="1"/>
</dbReference>
<dbReference type="Proteomes" id="UP001302349">
    <property type="component" value="Chromosome"/>
</dbReference>
<dbReference type="InterPro" id="IPR003140">
    <property type="entry name" value="PLipase/COase/thioEstase"/>
</dbReference>
<dbReference type="SUPFAM" id="SSF53474">
    <property type="entry name" value="alpha/beta-Hydrolases"/>
    <property type="match status" value="1"/>
</dbReference>